<feature type="transmembrane region" description="Helical" evidence="8">
    <location>
        <begin position="306"/>
        <end position="327"/>
    </location>
</feature>
<dbReference type="Proteomes" id="UP000886476">
    <property type="component" value="Unassembled WGS sequence"/>
</dbReference>
<keyword evidence="5 8" id="KW-1133">Transmembrane helix</keyword>
<evidence type="ECO:0000256" key="4">
    <source>
        <dbReference type="ARBA" id="ARBA00022692"/>
    </source>
</evidence>
<dbReference type="GO" id="GO:0089702">
    <property type="term" value="F:undecaprenyl-phosphate glucose phosphotransferase activity"/>
    <property type="evidence" value="ECO:0007669"/>
    <property type="project" value="UniProtKB-EC"/>
</dbReference>
<evidence type="ECO:0000259" key="9">
    <source>
        <dbReference type="Pfam" id="PF02397"/>
    </source>
</evidence>
<dbReference type="PANTHER" id="PTHR30576">
    <property type="entry name" value="COLANIC BIOSYNTHESIS UDP-GLUCOSE LIPID CARRIER TRANSFERASE"/>
    <property type="match status" value="1"/>
</dbReference>
<evidence type="ECO:0000256" key="8">
    <source>
        <dbReference type="SAM" id="Phobius"/>
    </source>
</evidence>
<comment type="subcellular location">
    <subcellularLocation>
        <location evidence="1">Membrane</location>
        <topology evidence="1">Multi-pass membrane protein</topology>
    </subcellularLocation>
</comment>
<dbReference type="PANTHER" id="PTHR30576:SF21">
    <property type="entry name" value="UDP-GLUCOSE:UNDECAPRENYL-PHOSPHATE GLUCOSE-1-PHOSPHATE TRANSFERASE"/>
    <property type="match status" value="1"/>
</dbReference>
<dbReference type="Pfam" id="PF02397">
    <property type="entry name" value="Bac_transf"/>
    <property type="match status" value="1"/>
</dbReference>
<organism evidence="10 11">
    <name type="scientific">Bradyrhizobium aeschynomenes</name>
    <dbReference type="NCBI Taxonomy" id="2734909"/>
    <lineage>
        <taxon>Bacteria</taxon>
        <taxon>Pseudomonadati</taxon>
        <taxon>Pseudomonadota</taxon>
        <taxon>Alphaproteobacteria</taxon>
        <taxon>Hyphomicrobiales</taxon>
        <taxon>Nitrobacteraceae</taxon>
        <taxon>Bradyrhizobium</taxon>
    </lineage>
</organism>
<dbReference type="RefSeq" id="WP_210262392.1">
    <property type="nucleotide sequence ID" value="NZ_JABFDM010000018.1"/>
</dbReference>
<name>A0ABX2CJ69_9BRAD</name>
<evidence type="ECO:0000256" key="5">
    <source>
        <dbReference type="ARBA" id="ARBA00022989"/>
    </source>
</evidence>
<comment type="similarity">
    <text evidence="2">Belongs to the bacterial sugar transferase family.</text>
</comment>
<feature type="transmembrane region" description="Helical" evidence="8">
    <location>
        <begin position="74"/>
        <end position="95"/>
    </location>
</feature>
<dbReference type="InterPro" id="IPR003362">
    <property type="entry name" value="Bact_transf"/>
</dbReference>
<keyword evidence="3 10" id="KW-0808">Transferase</keyword>
<dbReference type="Pfam" id="PF13727">
    <property type="entry name" value="CoA_binding_3"/>
    <property type="match status" value="1"/>
</dbReference>
<keyword evidence="6 8" id="KW-0472">Membrane</keyword>
<evidence type="ECO:0000313" key="11">
    <source>
        <dbReference type="Proteomes" id="UP000886476"/>
    </source>
</evidence>
<keyword evidence="4 8" id="KW-0812">Transmembrane</keyword>
<evidence type="ECO:0000313" key="10">
    <source>
        <dbReference type="EMBL" id="NPU68228.1"/>
    </source>
</evidence>
<protein>
    <submittedName>
        <fullName evidence="10">Undecaprenyl-phosphate glucose phosphotransferase</fullName>
        <ecNumber evidence="10">2.7.8.31</ecNumber>
    </submittedName>
</protein>
<comment type="caution">
    <text evidence="10">The sequence shown here is derived from an EMBL/GenBank/DDBJ whole genome shotgun (WGS) entry which is preliminary data.</text>
</comment>
<dbReference type="InterPro" id="IPR017473">
    <property type="entry name" value="Undecaprenyl-P_gluc_Ptfrase"/>
</dbReference>
<dbReference type="NCBIfam" id="TIGR03023">
    <property type="entry name" value="WcaJ_sugtrans"/>
    <property type="match status" value="1"/>
</dbReference>
<keyword evidence="11" id="KW-1185">Reference proteome</keyword>
<feature type="transmembrane region" description="Helical" evidence="8">
    <location>
        <begin position="107"/>
        <end position="128"/>
    </location>
</feature>
<evidence type="ECO:0000256" key="2">
    <source>
        <dbReference type="ARBA" id="ARBA00006464"/>
    </source>
</evidence>
<sequence>MHYVDQPETLDRNGMPAAVMAERQVHGRKWPVHYAAVEPFAIVADIATITTSSVLSGFLYHLQDAAGANDVSKSVGLAILVSALFVSLMKIRGMYRPAELLILRHQIRAACLTWITAFLVLSGALFALKIGSEFSRGTSIVFATLGLMALILNRRITEYLLAKGLAERRFSGRNIVLITDEAGKENAGLTQALTDTGFRVKRHFLLPSPGSDSDERRRIVASVIDFVRGSDIEEIVVGAGPAPWSELRTLGAELRVLPFPVSFVPVGTASEIFKRPRHELGSAVCIELQRGLMSPLEHATKRLMDLALSAAALTLLSPLLLLVALAIKLDSQGPVLFRQQRCGFNGRSFQIYKFRTMSVLEDGPSIVQAQIGDSRFTRLGTWLRRTSIDELPQLLNVLNGSMSLVGPRPHALAHDNEFDKLVRNYAFRRRVKPGLTGWAQVHGCRGPTPTRASIEERVEFDLWYIDNWSLSLDIAILLRTPIELIRGNNAY</sequence>
<gene>
    <name evidence="10" type="ORF">HL667_24730</name>
</gene>
<reference evidence="10" key="1">
    <citation type="submission" date="2020-05" db="EMBL/GenBank/DDBJ databases">
        <title>Nod-independent and nitrogen-fixing Bradyrhizobium aeschynomene sp. nov. isolated from nodules of Aeschynomene indica.</title>
        <authorList>
            <person name="Zhang Z."/>
        </authorList>
    </citation>
    <scope>NUCLEOTIDE SEQUENCE</scope>
    <source>
        <strain evidence="10">83012</strain>
    </source>
</reference>
<evidence type="ECO:0000256" key="6">
    <source>
        <dbReference type="ARBA" id="ARBA00023136"/>
    </source>
</evidence>
<dbReference type="NCBIfam" id="TIGR03025">
    <property type="entry name" value="EPS_sugtrans"/>
    <property type="match status" value="1"/>
</dbReference>
<dbReference type="InterPro" id="IPR017475">
    <property type="entry name" value="EPS_sugar_tfrase"/>
</dbReference>
<evidence type="ECO:0000256" key="3">
    <source>
        <dbReference type="ARBA" id="ARBA00022679"/>
    </source>
</evidence>
<proteinExistence type="inferred from homology"/>
<feature type="domain" description="Bacterial sugar transferase" evidence="9">
    <location>
        <begin position="301"/>
        <end position="484"/>
    </location>
</feature>
<accession>A0ABX2CJ69</accession>
<dbReference type="EC" id="2.7.8.31" evidence="10"/>
<keyword evidence="7" id="KW-0270">Exopolysaccharide synthesis</keyword>
<evidence type="ECO:0000256" key="7">
    <source>
        <dbReference type="ARBA" id="ARBA00023169"/>
    </source>
</evidence>
<feature type="transmembrane region" description="Helical" evidence="8">
    <location>
        <begin position="40"/>
        <end position="62"/>
    </location>
</feature>
<evidence type="ECO:0000256" key="1">
    <source>
        <dbReference type="ARBA" id="ARBA00004141"/>
    </source>
</evidence>
<dbReference type="EMBL" id="JABFDN010000010">
    <property type="protein sequence ID" value="NPU68228.1"/>
    <property type="molecule type" value="Genomic_DNA"/>
</dbReference>